<keyword evidence="1" id="KW-0472">Membrane</keyword>
<dbReference type="EMBL" id="BK014849">
    <property type="protein sequence ID" value="DAD78720.1"/>
    <property type="molecule type" value="Genomic_DNA"/>
</dbReference>
<feature type="transmembrane region" description="Helical" evidence="1">
    <location>
        <begin position="12"/>
        <end position="35"/>
    </location>
</feature>
<evidence type="ECO:0000256" key="1">
    <source>
        <dbReference type="SAM" id="Phobius"/>
    </source>
</evidence>
<organism evidence="2">
    <name type="scientific">Siphoviridae sp. ctB3v5</name>
    <dbReference type="NCBI Taxonomy" id="2826186"/>
    <lineage>
        <taxon>Viruses</taxon>
        <taxon>Duplodnaviria</taxon>
        <taxon>Heunggongvirae</taxon>
        <taxon>Uroviricota</taxon>
        <taxon>Caudoviricetes</taxon>
    </lineage>
</organism>
<keyword evidence="1" id="KW-1133">Transmembrane helix</keyword>
<sequence length="47" mass="5763">MEILPLTKIILIIFRIFLGLFFVQRMGLWISNLLIRKEVKHRRLLRN</sequence>
<protein>
    <submittedName>
        <fullName evidence="2">Uncharacterized protein</fullName>
    </submittedName>
</protein>
<reference evidence="2" key="1">
    <citation type="journal article" date="2021" name="Proc. Natl. Acad. Sci. U.S.A.">
        <title>A Catalog of Tens of Thousands of Viruses from Human Metagenomes Reveals Hidden Associations with Chronic Diseases.</title>
        <authorList>
            <person name="Tisza M.J."/>
            <person name="Buck C.B."/>
        </authorList>
    </citation>
    <scope>NUCLEOTIDE SEQUENCE</scope>
    <source>
        <strain evidence="2">CtB3v5</strain>
    </source>
</reference>
<proteinExistence type="predicted"/>
<keyword evidence="1" id="KW-0812">Transmembrane</keyword>
<name>A0A8S5M983_9CAUD</name>
<accession>A0A8S5M983</accession>
<evidence type="ECO:0000313" key="2">
    <source>
        <dbReference type="EMBL" id="DAD78720.1"/>
    </source>
</evidence>